<feature type="transmembrane region" description="Helical" evidence="1">
    <location>
        <begin position="74"/>
        <end position="92"/>
    </location>
</feature>
<reference evidence="2 3" key="1">
    <citation type="submission" date="2021-06" db="EMBL/GenBank/DDBJ databases">
        <title>Caerostris darwini draft genome.</title>
        <authorList>
            <person name="Kono N."/>
            <person name="Arakawa K."/>
        </authorList>
    </citation>
    <scope>NUCLEOTIDE SEQUENCE [LARGE SCALE GENOMIC DNA]</scope>
</reference>
<evidence type="ECO:0000313" key="2">
    <source>
        <dbReference type="EMBL" id="GIY05654.1"/>
    </source>
</evidence>
<evidence type="ECO:0000313" key="3">
    <source>
        <dbReference type="Proteomes" id="UP001054837"/>
    </source>
</evidence>
<protein>
    <submittedName>
        <fullName evidence="2">Uncharacterized protein</fullName>
    </submittedName>
</protein>
<dbReference type="AlphaFoldDB" id="A0AAV4QAF8"/>
<comment type="caution">
    <text evidence="2">The sequence shown here is derived from an EMBL/GenBank/DDBJ whole genome shotgun (WGS) entry which is preliminary data.</text>
</comment>
<gene>
    <name evidence="2" type="ORF">CDAR_74151</name>
</gene>
<name>A0AAV4QAF8_9ARAC</name>
<keyword evidence="1" id="KW-1133">Transmembrane helix</keyword>
<dbReference type="EMBL" id="BPLQ01004112">
    <property type="protein sequence ID" value="GIY05654.1"/>
    <property type="molecule type" value="Genomic_DNA"/>
</dbReference>
<dbReference type="Proteomes" id="UP001054837">
    <property type="component" value="Unassembled WGS sequence"/>
</dbReference>
<proteinExistence type="predicted"/>
<keyword evidence="3" id="KW-1185">Reference proteome</keyword>
<organism evidence="2 3">
    <name type="scientific">Caerostris darwini</name>
    <dbReference type="NCBI Taxonomy" id="1538125"/>
    <lineage>
        <taxon>Eukaryota</taxon>
        <taxon>Metazoa</taxon>
        <taxon>Ecdysozoa</taxon>
        <taxon>Arthropoda</taxon>
        <taxon>Chelicerata</taxon>
        <taxon>Arachnida</taxon>
        <taxon>Araneae</taxon>
        <taxon>Araneomorphae</taxon>
        <taxon>Entelegynae</taxon>
        <taxon>Araneoidea</taxon>
        <taxon>Araneidae</taxon>
        <taxon>Caerostris</taxon>
    </lineage>
</organism>
<evidence type="ECO:0000256" key="1">
    <source>
        <dbReference type="SAM" id="Phobius"/>
    </source>
</evidence>
<accession>A0AAV4QAF8</accession>
<keyword evidence="1" id="KW-0812">Transmembrane</keyword>
<keyword evidence="1" id="KW-0472">Membrane</keyword>
<sequence length="94" mass="11137">MDPRSYDVPRLEVLTRARDYGTEINWLVFIVCIARPSPGGGEKGRKKMCELWIAWCFENSTISCAIYWRKSPRVALWNFFFGYVANLSWFHYTF</sequence>